<keyword evidence="4 6" id="KW-0418">Kinase</keyword>
<gene>
    <name evidence="6" type="primary">resE_47</name>
    <name evidence="6" type="ORF">SDC9_184236</name>
</gene>
<accession>A0A645HDW8</accession>
<evidence type="ECO:0000313" key="6">
    <source>
        <dbReference type="EMBL" id="MPN36726.1"/>
    </source>
</evidence>
<dbReference type="EC" id="2.7.13.3" evidence="2"/>
<evidence type="ECO:0000256" key="3">
    <source>
        <dbReference type="ARBA" id="ARBA00022679"/>
    </source>
</evidence>
<dbReference type="SUPFAM" id="SSF55874">
    <property type="entry name" value="ATPase domain of HSP90 chaperone/DNA topoisomerase II/histidine kinase"/>
    <property type="match status" value="1"/>
</dbReference>
<protein>
    <recommendedName>
        <fullName evidence="2">histidine kinase</fullName>
        <ecNumber evidence="2">2.7.13.3</ecNumber>
    </recommendedName>
</protein>
<keyword evidence="3 6" id="KW-0808">Transferase</keyword>
<evidence type="ECO:0000256" key="2">
    <source>
        <dbReference type="ARBA" id="ARBA00012438"/>
    </source>
</evidence>
<name>A0A645HDW8_9ZZZZ</name>
<dbReference type="PANTHER" id="PTHR43047:SF72">
    <property type="entry name" value="OSMOSENSING HISTIDINE PROTEIN KINASE SLN1"/>
    <property type="match status" value="1"/>
</dbReference>
<dbReference type="AlphaFoldDB" id="A0A645HDW8"/>
<dbReference type="InterPro" id="IPR003594">
    <property type="entry name" value="HATPase_dom"/>
</dbReference>
<dbReference type="InterPro" id="IPR004358">
    <property type="entry name" value="Sig_transdc_His_kin-like_C"/>
</dbReference>
<comment type="catalytic activity">
    <reaction evidence="1">
        <text>ATP + protein L-histidine = ADP + protein N-phospho-L-histidine.</text>
        <dbReference type="EC" id="2.7.13.3"/>
    </reaction>
</comment>
<reference evidence="6" key="1">
    <citation type="submission" date="2019-08" db="EMBL/GenBank/DDBJ databases">
        <authorList>
            <person name="Kucharzyk K."/>
            <person name="Murdoch R.W."/>
            <person name="Higgins S."/>
            <person name="Loffler F."/>
        </authorList>
    </citation>
    <scope>NUCLEOTIDE SEQUENCE</scope>
</reference>
<comment type="caution">
    <text evidence="6">The sequence shown here is derived from an EMBL/GenBank/DDBJ whole genome shotgun (WGS) entry which is preliminary data.</text>
</comment>
<proteinExistence type="predicted"/>
<dbReference type="InterPro" id="IPR005467">
    <property type="entry name" value="His_kinase_dom"/>
</dbReference>
<dbReference type="Pfam" id="PF02518">
    <property type="entry name" value="HATPase_c"/>
    <property type="match status" value="1"/>
</dbReference>
<evidence type="ECO:0000259" key="5">
    <source>
        <dbReference type="PROSITE" id="PS50109"/>
    </source>
</evidence>
<sequence>MGIPEGSQETVFEKFKQLEHFLTREQGGTGLGLALVKQLVDRMGGRITLASEVDIGSTFTVFLPIGATND</sequence>
<dbReference type="GO" id="GO:0005886">
    <property type="term" value="C:plasma membrane"/>
    <property type="evidence" value="ECO:0007669"/>
    <property type="project" value="TreeGrafter"/>
</dbReference>
<evidence type="ECO:0000256" key="4">
    <source>
        <dbReference type="ARBA" id="ARBA00022777"/>
    </source>
</evidence>
<evidence type="ECO:0000256" key="1">
    <source>
        <dbReference type="ARBA" id="ARBA00000085"/>
    </source>
</evidence>
<dbReference type="GO" id="GO:0009927">
    <property type="term" value="F:histidine phosphotransfer kinase activity"/>
    <property type="evidence" value="ECO:0007669"/>
    <property type="project" value="TreeGrafter"/>
</dbReference>
<dbReference type="PANTHER" id="PTHR43047">
    <property type="entry name" value="TWO-COMPONENT HISTIDINE PROTEIN KINASE"/>
    <property type="match status" value="1"/>
</dbReference>
<dbReference type="Gene3D" id="3.30.565.10">
    <property type="entry name" value="Histidine kinase-like ATPase, C-terminal domain"/>
    <property type="match status" value="1"/>
</dbReference>
<dbReference type="PROSITE" id="PS50109">
    <property type="entry name" value="HIS_KIN"/>
    <property type="match status" value="1"/>
</dbReference>
<organism evidence="6">
    <name type="scientific">bioreactor metagenome</name>
    <dbReference type="NCBI Taxonomy" id="1076179"/>
    <lineage>
        <taxon>unclassified sequences</taxon>
        <taxon>metagenomes</taxon>
        <taxon>ecological metagenomes</taxon>
    </lineage>
</organism>
<dbReference type="GO" id="GO:0000155">
    <property type="term" value="F:phosphorelay sensor kinase activity"/>
    <property type="evidence" value="ECO:0007669"/>
    <property type="project" value="TreeGrafter"/>
</dbReference>
<dbReference type="PRINTS" id="PR00344">
    <property type="entry name" value="BCTRLSENSOR"/>
</dbReference>
<dbReference type="InterPro" id="IPR036890">
    <property type="entry name" value="HATPase_C_sf"/>
</dbReference>
<dbReference type="EMBL" id="VSSQ01091016">
    <property type="protein sequence ID" value="MPN36726.1"/>
    <property type="molecule type" value="Genomic_DNA"/>
</dbReference>
<feature type="domain" description="Histidine kinase" evidence="5">
    <location>
        <begin position="1"/>
        <end position="67"/>
    </location>
</feature>